<dbReference type="Proteomes" id="UP000703893">
    <property type="component" value="Unassembled WGS sequence"/>
</dbReference>
<comment type="caution">
    <text evidence="2">The sequence shown here is derived from an EMBL/GenBank/DDBJ whole genome shotgun (WGS) entry which is preliminary data.</text>
</comment>
<name>A0A938BNL8_9BACT</name>
<dbReference type="EMBL" id="VGJX01000532">
    <property type="protein sequence ID" value="MBM3275329.1"/>
    <property type="molecule type" value="Genomic_DNA"/>
</dbReference>
<sequence length="119" mass="13271">MARKLRRQPELVWEGHYLDGRSALRQDVRVEVTAGGLILAGLPGGDELVWAYDAIRQTQGFHPREVVRFELNDSGEALVVPDPAVLSAIHALAGGFSHRFHNPRMRRYFWPGVLASSLA</sequence>
<dbReference type="Pfam" id="PF23368">
    <property type="entry name" value="DUF7092"/>
    <property type="match status" value="1"/>
</dbReference>
<evidence type="ECO:0000313" key="2">
    <source>
        <dbReference type="EMBL" id="MBM3275329.1"/>
    </source>
</evidence>
<dbReference type="AlphaFoldDB" id="A0A938BNL8"/>
<proteinExistence type="predicted"/>
<dbReference type="InterPro" id="IPR055518">
    <property type="entry name" value="DUF7092"/>
</dbReference>
<accession>A0A938BNL8</accession>
<feature type="domain" description="DUF7092" evidence="1">
    <location>
        <begin position="13"/>
        <end position="88"/>
    </location>
</feature>
<evidence type="ECO:0000259" key="1">
    <source>
        <dbReference type="Pfam" id="PF23368"/>
    </source>
</evidence>
<protein>
    <recommendedName>
        <fullName evidence="1">DUF7092 domain-containing protein</fullName>
    </recommendedName>
</protein>
<feature type="non-terminal residue" evidence="2">
    <location>
        <position position="119"/>
    </location>
</feature>
<organism evidence="2 3">
    <name type="scientific">Candidatus Tanganyikabacteria bacterium</name>
    <dbReference type="NCBI Taxonomy" id="2961651"/>
    <lineage>
        <taxon>Bacteria</taxon>
        <taxon>Bacillati</taxon>
        <taxon>Candidatus Sericytochromatia</taxon>
        <taxon>Candidatus Tanganyikabacteria</taxon>
    </lineage>
</organism>
<evidence type="ECO:0000313" key="3">
    <source>
        <dbReference type="Proteomes" id="UP000703893"/>
    </source>
</evidence>
<gene>
    <name evidence="2" type="ORF">FJZ00_09260</name>
</gene>
<reference evidence="2 3" key="1">
    <citation type="submission" date="2019-03" db="EMBL/GenBank/DDBJ databases">
        <title>Lake Tanganyika Metagenome-Assembled Genomes (MAGs).</title>
        <authorList>
            <person name="Tran P."/>
        </authorList>
    </citation>
    <scope>NUCLEOTIDE SEQUENCE [LARGE SCALE GENOMIC DNA]</scope>
    <source>
        <strain evidence="2">K_DeepCast_65m_m2_236</strain>
    </source>
</reference>